<keyword evidence="2" id="KW-0694">RNA-binding</keyword>
<keyword evidence="2" id="KW-0479">Metal-binding</keyword>
<dbReference type="InterPro" id="IPR039039">
    <property type="entry name" value="RAI1-like_fam"/>
</dbReference>
<comment type="function">
    <text evidence="2">Decapping enzyme for NAD-capped RNAs: specifically hydrolyzes the nicotinamide adenine dinucleotide (NAD) cap from a subset of RNAs by removing the entire NAD moiety from the 5'-end of an NAD-capped RNA.</text>
</comment>
<keyword evidence="4" id="KW-1185">Reference proteome</keyword>
<dbReference type="GO" id="GO:0110155">
    <property type="term" value="P:NAD-cap decapping"/>
    <property type="evidence" value="ECO:0007669"/>
    <property type="project" value="TreeGrafter"/>
</dbReference>
<dbReference type="Pfam" id="PF08652">
    <property type="entry name" value="RAI1"/>
    <property type="match status" value="1"/>
</dbReference>
<dbReference type="InterPro" id="IPR013961">
    <property type="entry name" value="RAI1"/>
</dbReference>
<dbReference type="GO" id="GO:0046872">
    <property type="term" value="F:metal ion binding"/>
    <property type="evidence" value="ECO:0007669"/>
    <property type="project" value="UniProtKB-KW"/>
</dbReference>
<dbReference type="GO" id="GO:0000166">
    <property type="term" value="F:nucleotide binding"/>
    <property type="evidence" value="ECO:0007669"/>
    <property type="project" value="UniProtKB-KW"/>
</dbReference>
<comment type="subcellular location">
    <subcellularLocation>
        <location evidence="2">Nucleus</location>
    </subcellularLocation>
</comment>
<dbReference type="OrthoDB" id="5853397at2759"/>
<dbReference type="EC" id="3.6.1.-" evidence="2"/>
<accession>A0A7I5E5B9</accession>
<sequence length="361" mass="41487">VVAGLLFAESMDQSVLRVSVDVKSNDRPFPRFGQPQRIGEYTVTRDRCVVTGREDAKYLYETALADSGRVRFDLNKGFDKFEEKESDERLDVLLDWIATQAPRGGPLKKVLHEADFVCWRGLLTRIAATPFCPKDPWEFAAARIGEVIFLCERETEETRQRKESMTQRDKMMSYWGFKFEQYMTVTEKAGVPNVNEPVTCREEFAMVVKSTLAATSGRPLRLVYSGEVDAINKEGDPIELKTQRHALEGTFWKQKSMKWWLQSFLLGIRDVIVGYRDDDGIVKKVGFAHTDELPKRGEWSGNVCMNLLSNVLTSLRELLEVDGEACLVRYEQNRDEITIHSVPLPDIDFFTYAFRVHFNLE</sequence>
<feature type="domain" description="RAI1-like" evidence="3">
    <location>
        <begin position="34"/>
        <end position="343"/>
    </location>
</feature>
<dbReference type="OMA" id="ACTPYEN"/>
<dbReference type="WBParaSite" id="HCON_00007260-00001">
    <property type="protein sequence ID" value="HCON_00007260-00001"/>
    <property type="gene ID" value="HCON_00007260"/>
</dbReference>
<keyword evidence="2" id="KW-0378">Hydrolase</keyword>
<dbReference type="GO" id="GO:0005634">
    <property type="term" value="C:nucleus"/>
    <property type="evidence" value="ECO:0007669"/>
    <property type="project" value="UniProtKB-SubCell"/>
</dbReference>
<organism evidence="4 5">
    <name type="scientific">Haemonchus contortus</name>
    <name type="common">Barber pole worm</name>
    <dbReference type="NCBI Taxonomy" id="6289"/>
    <lineage>
        <taxon>Eukaryota</taxon>
        <taxon>Metazoa</taxon>
        <taxon>Ecdysozoa</taxon>
        <taxon>Nematoda</taxon>
        <taxon>Chromadorea</taxon>
        <taxon>Rhabditida</taxon>
        <taxon>Rhabditina</taxon>
        <taxon>Rhabditomorpha</taxon>
        <taxon>Strongyloidea</taxon>
        <taxon>Trichostrongylidae</taxon>
        <taxon>Haemonchus</taxon>
    </lineage>
</organism>
<comment type="similarity">
    <text evidence="1 2">Belongs to the DXO/Dom3Z family.</text>
</comment>
<reference evidence="5" key="1">
    <citation type="submission" date="2020-12" db="UniProtKB">
        <authorList>
            <consortium name="WormBaseParasite"/>
        </authorList>
    </citation>
    <scope>IDENTIFICATION</scope>
    <source>
        <strain evidence="5">MHco3</strain>
    </source>
</reference>
<keyword evidence="2" id="KW-0539">Nucleus</keyword>
<dbReference type="PANTHER" id="PTHR12395">
    <property type="entry name" value="DOM-3 RELATED"/>
    <property type="match status" value="1"/>
</dbReference>
<comment type="cofactor">
    <cofactor evidence="2">
        <name>a divalent metal cation</name>
        <dbReference type="ChEBI" id="CHEBI:60240"/>
    </cofactor>
</comment>
<dbReference type="AlphaFoldDB" id="A0A7I5E5B9"/>
<protein>
    <recommendedName>
        <fullName evidence="2">Decapping nuclease</fullName>
        <ecNumber evidence="2">3.6.1.-</ecNumber>
    </recommendedName>
</protein>
<keyword evidence="2" id="KW-0547">Nucleotide-binding</keyword>
<dbReference type="GO" id="GO:0004518">
    <property type="term" value="F:nuclease activity"/>
    <property type="evidence" value="ECO:0007669"/>
    <property type="project" value="UniProtKB-KW"/>
</dbReference>
<dbReference type="Proteomes" id="UP000025227">
    <property type="component" value="Unplaced"/>
</dbReference>
<evidence type="ECO:0000256" key="1">
    <source>
        <dbReference type="ARBA" id="ARBA00006562"/>
    </source>
</evidence>
<keyword evidence="2" id="KW-0540">Nuclease</keyword>
<dbReference type="GO" id="GO:0005829">
    <property type="term" value="C:cytosol"/>
    <property type="evidence" value="ECO:0007669"/>
    <property type="project" value="TreeGrafter"/>
</dbReference>
<dbReference type="GO" id="GO:0034353">
    <property type="term" value="F:mRNA 5'-diphosphatase activity"/>
    <property type="evidence" value="ECO:0007669"/>
    <property type="project" value="TreeGrafter"/>
</dbReference>
<evidence type="ECO:0000313" key="5">
    <source>
        <dbReference type="WBParaSite" id="HCON_00007260-00001"/>
    </source>
</evidence>
<proteinExistence type="inferred from homology"/>
<evidence type="ECO:0000313" key="4">
    <source>
        <dbReference type="Proteomes" id="UP000025227"/>
    </source>
</evidence>
<evidence type="ECO:0000256" key="2">
    <source>
        <dbReference type="RuleBase" id="RU367113"/>
    </source>
</evidence>
<dbReference type="GO" id="GO:0000956">
    <property type="term" value="P:nuclear-transcribed mRNA catabolic process"/>
    <property type="evidence" value="ECO:0007669"/>
    <property type="project" value="TreeGrafter"/>
</dbReference>
<dbReference type="PANTHER" id="PTHR12395:SF9">
    <property type="entry name" value="DECAPPING AND EXORIBONUCLEASE PROTEIN"/>
    <property type="match status" value="1"/>
</dbReference>
<evidence type="ECO:0000259" key="3">
    <source>
        <dbReference type="Pfam" id="PF08652"/>
    </source>
</evidence>
<name>A0A7I5E5B9_HAECO</name>
<dbReference type="GO" id="GO:0003723">
    <property type="term" value="F:RNA binding"/>
    <property type="evidence" value="ECO:0007669"/>
    <property type="project" value="UniProtKB-KW"/>
</dbReference>